<gene>
    <name evidence="3" type="ORF">HNQ64_004699</name>
</gene>
<dbReference type="InterPro" id="IPR029063">
    <property type="entry name" value="SAM-dependent_MTases_sf"/>
</dbReference>
<proteinExistence type="predicted"/>
<name>A0A7W8DSK2_9BACT</name>
<keyword evidence="3" id="KW-0808">Transferase</keyword>
<keyword evidence="3" id="KW-0378">Hydrolase</keyword>
<dbReference type="Proteomes" id="UP000534294">
    <property type="component" value="Unassembled WGS sequence"/>
</dbReference>
<dbReference type="PANTHER" id="PTHR11614">
    <property type="entry name" value="PHOSPHOLIPASE-RELATED"/>
    <property type="match status" value="1"/>
</dbReference>
<comment type="caution">
    <text evidence="3">The sequence shown here is derived from an EMBL/GenBank/DDBJ whole genome shotgun (WGS) entry which is preliminary data.</text>
</comment>
<dbReference type="FunFam" id="3.40.50.1820:FF:000201">
    <property type="entry name" value="Alpha/beta fold hydrolase"/>
    <property type="match status" value="1"/>
</dbReference>
<protein>
    <submittedName>
        <fullName evidence="3">Alpha-beta hydrolase superfamily lysophospholipase/SAM-dependent methyltransferase</fullName>
    </submittedName>
</protein>
<dbReference type="Pfam" id="PF12147">
    <property type="entry name" value="Methyltransf_20"/>
    <property type="match status" value="1"/>
</dbReference>
<dbReference type="GO" id="GO:0008168">
    <property type="term" value="F:methyltransferase activity"/>
    <property type="evidence" value="ECO:0007669"/>
    <property type="project" value="UniProtKB-KW"/>
</dbReference>
<dbReference type="Pfam" id="PF12146">
    <property type="entry name" value="Hydrolase_4"/>
    <property type="match status" value="1"/>
</dbReference>
<evidence type="ECO:0000259" key="2">
    <source>
        <dbReference type="Pfam" id="PF12147"/>
    </source>
</evidence>
<keyword evidence="3" id="KW-0489">Methyltransferase</keyword>
<dbReference type="InterPro" id="IPR029058">
    <property type="entry name" value="AB_hydrolase_fold"/>
</dbReference>
<evidence type="ECO:0000313" key="4">
    <source>
        <dbReference type="Proteomes" id="UP000534294"/>
    </source>
</evidence>
<dbReference type="Gene3D" id="3.40.50.1820">
    <property type="entry name" value="alpha/beta hydrolase"/>
    <property type="match status" value="1"/>
</dbReference>
<dbReference type="InterPro" id="IPR022744">
    <property type="entry name" value="MeTrfase_dom_put"/>
</dbReference>
<dbReference type="SUPFAM" id="SSF53335">
    <property type="entry name" value="S-adenosyl-L-methionine-dependent methyltransferases"/>
    <property type="match status" value="1"/>
</dbReference>
<keyword evidence="4" id="KW-1185">Reference proteome</keyword>
<dbReference type="InterPro" id="IPR051044">
    <property type="entry name" value="MAG_DAG_Lipase"/>
</dbReference>
<dbReference type="EMBL" id="JACHIF010000013">
    <property type="protein sequence ID" value="MBB5040415.1"/>
    <property type="molecule type" value="Genomic_DNA"/>
</dbReference>
<dbReference type="CDD" id="cd02440">
    <property type="entry name" value="AdoMet_MTases"/>
    <property type="match status" value="1"/>
</dbReference>
<dbReference type="Gene3D" id="3.40.50.150">
    <property type="entry name" value="Vaccinia Virus protein VP39"/>
    <property type="match status" value="1"/>
</dbReference>
<evidence type="ECO:0000259" key="1">
    <source>
        <dbReference type="Pfam" id="PF12146"/>
    </source>
</evidence>
<dbReference type="AlphaFoldDB" id="A0A7W8DSK2"/>
<dbReference type="SUPFAM" id="SSF53474">
    <property type="entry name" value="alpha/beta-Hydrolases"/>
    <property type="match status" value="1"/>
</dbReference>
<evidence type="ECO:0000313" key="3">
    <source>
        <dbReference type="EMBL" id="MBB5040415.1"/>
    </source>
</evidence>
<dbReference type="RefSeq" id="WP_221305539.1">
    <property type="nucleotide sequence ID" value="NZ_JACHIF010000013.1"/>
</dbReference>
<reference evidence="3 4" key="1">
    <citation type="submission" date="2020-08" db="EMBL/GenBank/DDBJ databases">
        <title>Genomic Encyclopedia of Type Strains, Phase IV (KMG-IV): sequencing the most valuable type-strain genomes for metagenomic binning, comparative biology and taxonomic classification.</title>
        <authorList>
            <person name="Goeker M."/>
        </authorList>
    </citation>
    <scope>NUCLEOTIDE SEQUENCE [LARGE SCALE GENOMIC DNA]</scope>
    <source>
        <strain evidence="3 4">DSM 12251</strain>
    </source>
</reference>
<dbReference type="GO" id="GO:0016787">
    <property type="term" value="F:hydrolase activity"/>
    <property type="evidence" value="ECO:0007669"/>
    <property type="project" value="UniProtKB-KW"/>
</dbReference>
<dbReference type="InterPro" id="IPR022742">
    <property type="entry name" value="Hydrolase_4"/>
</dbReference>
<dbReference type="GO" id="GO:0032259">
    <property type="term" value="P:methylation"/>
    <property type="evidence" value="ECO:0007669"/>
    <property type="project" value="UniProtKB-KW"/>
</dbReference>
<feature type="domain" description="Serine aminopeptidase S33" evidence="1">
    <location>
        <begin position="34"/>
        <end position="269"/>
    </location>
</feature>
<accession>A0A7W8DSK2</accession>
<feature type="domain" description="Methyltransferase" evidence="2">
    <location>
        <begin position="278"/>
        <end position="578"/>
    </location>
</feature>
<organism evidence="3 4">
    <name type="scientific">Prosthecobacter dejongeii</name>
    <dbReference type="NCBI Taxonomy" id="48465"/>
    <lineage>
        <taxon>Bacteria</taxon>
        <taxon>Pseudomonadati</taxon>
        <taxon>Verrucomicrobiota</taxon>
        <taxon>Verrucomicrobiia</taxon>
        <taxon>Verrucomicrobiales</taxon>
        <taxon>Verrucomicrobiaceae</taxon>
        <taxon>Prosthecobacter</taxon>
    </lineage>
</organism>
<sequence>MTTIPTPSSQMTEHTFASHDGAELFYRAWLPFYQAKQAIVIMHRGHEHSGRMLELAKALDMPDTALFAWDQRGHGQSPGPRGGAENLGVVIRDLEAFFQHIEKTYAIAREDIVLVAHSVGAVVAAAWVHDYAPRLRGLLLGTPAFQVKLYVPLAVPLLRLKEKMLPGGVVKSYVKSRVLTHDPEQQRAYNEDPAIFKEISVNILLDLFDTARRVVEDAAAIRVPTLVFSATQDWVVQTGPQRAFFERLGSADKEFHTLHGFYHAIFHEAQREVVFNRVRAFAERLFVKPPVKLAPLLDADIRGHTRSERDELAASRDCLSSRLTRFVFGTLGRLSHGIDLGWKAGFDSGRTLDYVYQNKPSGRLILGWFMDKSYLESPGWTGIRWRGQMLQKVLAEVLAQAGSRPHLVDIACGGGRYILQTLHDHPELPVTAVLRDYQQPNLDTAKATAENLDLTDRVTFVQADAFARSSLAALNPAPDVAVVSGLYELFNANAPVLESLRGLADAMPPGTRLVYTNQPWHPQLKFIAHVLTNREGQPWIMRRRTQEEMDDLVTAAGFIKERQETDPAGIFTISVARKL</sequence>